<evidence type="ECO:0000256" key="5">
    <source>
        <dbReference type="ARBA" id="ARBA00023002"/>
    </source>
</evidence>
<dbReference type="EMBL" id="ML995811">
    <property type="protein sequence ID" value="KAF2773392.1"/>
    <property type="molecule type" value="Genomic_DNA"/>
</dbReference>
<keyword evidence="5" id="KW-0560">Oxidoreductase</keyword>
<keyword evidence="3" id="KW-0479">Metal-binding</keyword>
<comment type="similarity">
    <text evidence="2">Belongs to the gamma-BBH/TMLD family.</text>
</comment>
<keyword evidence="4" id="KW-0223">Dioxygenase</keyword>
<dbReference type="PANTHER" id="PTHR10696:SF25">
    <property type="entry name" value="OXIDOREDUCTASE AIM17-RELATED"/>
    <property type="match status" value="1"/>
</dbReference>
<evidence type="ECO:0000256" key="3">
    <source>
        <dbReference type="ARBA" id="ARBA00022723"/>
    </source>
</evidence>
<evidence type="ECO:0000259" key="8">
    <source>
        <dbReference type="Pfam" id="PF02668"/>
    </source>
</evidence>
<dbReference type="Gene3D" id="3.60.130.10">
    <property type="entry name" value="Clavaminate synthase-like"/>
    <property type="match status" value="1"/>
</dbReference>
<reference evidence="9" key="1">
    <citation type="journal article" date="2020" name="Stud. Mycol.">
        <title>101 Dothideomycetes genomes: a test case for predicting lifestyles and emergence of pathogens.</title>
        <authorList>
            <person name="Haridas S."/>
            <person name="Albert R."/>
            <person name="Binder M."/>
            <person name="Bloem J."/>
            <person name="Labutti K."/>
            <person name="Salamov A."/>
            <person name="Andreopoulos B."/>
            <person name="Baker S."/>
            <person name="Barry K."/>
            <person name="Bills G."/>
            <person name="Bluhm B."/>
            <person name="Cannon C."/>
            <person name="Castanera R."/>
            <person name="Culley D."/>
            <person name="Daum C."/>
            <person name="Ezra D."/>
            <person name="Gonzalez J."/>
            <person name="Henrissat B."/>
            <person name="Kuo A."/>
            <person name="Liang C."/>
            <person name="Lipzen A."/>
            <person name="Lutzoni F."/>
            <person name="Magnuson J."/>
            <person name="Mondo S."/>
            <person name="Nolan M."/>
            <person name="Ohm R."/>
            <person name="Pangilinan J."/>
            <person name="Park H.-J."/>
            <person name="Ramirez L."/>
            <person name="Alfaro M."/>
            <person name="Sun H."/>
            <person name="Tritt A."/>
            <person name="Yoshinaga Y."/>
            <person name="Zwiers L.-H."/>
            <person name="Turgeon B."/>
            <person name="Goodwin S."/>
            <person name="Spatafora J."/>
            <person name="Crous P."/>
            <person name="Grigoriev I."/>
        </authorList>
    </citation>
    <scope>NUCLEOTIDE SEQUENCE</scope>
    <source>
        <strain evidence="9">CBS 116005</strain>
    </source>
</reference>
<dbReference type="InterPro" id="IPR038492">
    <property type="entry name" value="GBBH-like_N_sf"/>
</dbReference>
<dbReference type="InterPro" id="IPR050411">
    <property type="entry name" value="AlphaKG_dependent_hydroxylases"/>
</dbReference>
<sequence length="486" mass="54591">MAAVVCRRGLAAAARRNPICLSRISPSPLLRKICLQASPWERQFSSSPTTPDSTRHLSQATATAPSTQAAPSAQRSWRDLSPLLLRDMCTCPKCVDPSSRQKYFSTVDIPDSISAQEIPSDQPDSLTLQWHNDINGYNSDHTTSLPLDSIHALLAHGKPETHAPLPDRTIWDAAAFTHTIPDIDYAAYMTSDTTLHQTLQQLHTHGLAFLTNVPATETSVSTIGERIGPIKNTFYGYTWDVRSVPQAKNVAYTAQDLGFHMDLMYMQQPPHLQLLHCIRSSSHGGASLFTDSYRAIRALFHQKNLALFYALAALPVNFHYNHLDNGNYYHQTRTVIELQPHVLHTPESLKDASAVDAFFDPTRWSTLLAAIENASWAPPFQAPFSLPNAEVITSGRALPTLLDRSVQLWHQAARAFNGLIQEEEAVYERVMRPGECVVFDNRRVLHARRAFEVDDVGRERWLRGAYLDRDPFVSQLRVLQHRMMGR</sequence>
<proteinExistence type="inferred from homology"/>
<dbReference type="OrthoDB" id="406634at2759"/>
<evidence type="ECO:0000256" key="4">
    <source>
        <dbReference type="ARBA" id="ARBA00022964"/>
    </source>
</evidence>
<evidence type="ECO:0000256" key="2">
    <source>
        <dbReference type="ARBA" id="ARBA00008654"/>
    </source>
</evidence>
<accession>A0A6G1LLF4</accession>
<dbReference type="GO" id="GO:0046872">
    <property type="term" value="F:metal ion binding"/>
    <property type="evidence" value="ECO:0007669"/>
    <property type="project" value="UniProtKB-KW"/>
</dbReference>
<protein>
    <submittedName>
        <fullName evidence="9">Clavaminate synthase-like protein</fullName>
    </submittedName>
</protein>
<gene>
    <name evidence="9" type="ORF">EJ03DRAFT_323892</name>
</gene>
<dbReference type="Proteomes" id="UP000799436">
    <property type="component" value="Unassembled WGS sequence"/>
</dbReference>
<dbReference type="GO" id="GO:0005739">
    <property type="term" value="C:mitochondrion"/>
    <property type="evidence" value="ECO:0007669"/>
    <property type="project" value="TreeGrafter"/>
</dbReference>
<evidence type="ECO:0000256" key="7">
    <source>
        <dbReference type="SAM" id="MobiDB-lite"/>
    </source>
</evidence>
<organism evidence="9 10">
    <name type="scientific">Teratosphaeria nubilosa</name>
    <dbReference type="NCBI Taxonomy" id="161662"/>
    <lineage>
        <taxon>Eukaryota</taxon>
        <taxon>Fungi</taxon>
        <taxon>Dikarya</taxon>
        <taxon>Ascomycota</taxon>
        <taxon>Pezizomycotina</taxon>
        <taxon>Dothideomycetes</taxon>
        <taxon>Dothideomycetidae</taxon>
        <taxon>Mycosphaerellales</taxon>
        <taxon>Teratosphaeriaceae</taxon>
        <taxon>Teratosphaeria</taxon>
    </lineage>
</organism>
<dbReference type="PANTHER" id="PTHR10696">
    <property type="entry name" value="GAMMA-BUTYROBETAINE HYDROXYLASE-RELATED"/>
    <property type="match status" value="1"/>
</dbReference>
<dbReference type="Gene3D" id="3.30.2020.30">
    <property type="match status" value="1"/>
</dbReference>
<dbReference type="InterPro" id="IPR003819">
    <property type="entry name" value="TauD/TfdA-like"/>
</dbReference>
<keyword evidence="10" id="KW-1185">Reference proteome</keyword>
<dbReference type="GO" id="GO:0045329">
    <property type="term" value="P:carnitine biosynthetic process"/>
    <property type="evidence" value="ECO:0007669"/>
    <property type="project" value="TreeGrafter"/>
</dbReference>
<dbReference type="AlphaFoldDB" id="A0A6G1LLF4"/>
<dbReference type="GO" id="GO:0051213">
    <property type="term" value="F:dioxygenase activity"/>
    <property type="evidence" value="ECO:0007669"/>
    <property type="project" value="UniProtKB-KW"/>
</dbReference>
<dbReference type="SUPFAM" id="SSF51197">
    <property type="entry name" value="Clavaminate synthase-like"/>
    <property type="match status" value="1"/>
</dbReference>
<evidence type="ECO:0000313" key="9">
    <source>
        <dbReference type="EMBL" id="KAF2773392.1"/>
    </source>
</evidence>
<evidence type="ECO:0000313" key="10">
    <source>
        <dbReference type="Proteomes" id="UP000799436"/>
    </source>
</evidence>
<name>A0A6G1LLF4_9PEZI</name>
<keyword evidence="6" id="KW-0408">Iron</keyword>
<feature type="compositionally biased region" description="Polar residues" evidence="7">
    <location>
        <begin position="43"/>
        <end position="52"/>
    </location>
</feature>
<dbReference type="Pfam" id="PF02668">
    <property type="entry name" value="TauD"/>
    <property type="match status" value="1"/>
</dbReference>
<feature type="region of interest" description="Disordered" evidence="7">
    <location>
        <begin position="43"/>
        <end position="75"/>
    </location>
</feature>
<evidence type="ECO:0000256" key="1">
    <source>
        <dbReference type="ARBA" id="ARBA00001954"/>
    </source>
</evidence>
<evidence type="ECO:0000256" key="6">
    <source>
        <dbReference type="ARBA" id="ARBA00023004"/>
    </source>
</evidence>
<comment type="cofactor">
    <cofactor evidence="1">
        <name>Fe(2+)</name>
        <dbReference type="ChEBI" id="CHEBI:29033"/>
    </cofactor>
</comment>
<dbReference type="InterPro" id="IPR042098">
    <property type="entry name" value="TauD-like_sf"/>
</dbReference>
<feature type="domain" description="TauD/TfdA-like" evidence="8">
    <location>
        <begin position="179"/>
        <end position="466"/>
    </location>
</feature>
<feature type="compositionally biased region" description="Low complexity" evidence="7">
    <location>
        <begin position="58"/>
        <end position="74"/>
    </location>
</feature>